<dbReference type="SFLD" id="SFLDS00003">
    <property type="entry name" value="Haloacid_Dehalogenase"/>
    <property type="match status" value="1"/>
</dbReference>
<evidence type="ECO:0000313" key="2">
    <source>
        <dbReference type="Proteomes" id="UP001430172"/>
    </source>
</evidence>
<dbReference type="InterPro" id="IPR036412">
    <property type="entry name" value="HAD-like_sf"/>
</dbReference>
<dbReference type="NCBIfam" id="TIGR01549">
    <property type="entry name" value="HAD-SF-IA-v1"/>
    <property type="match status" value="1"/>
</dbReference>
<dbReference type="InterPro" id="IPR023198">
    <property type="entry name" value="PGP-like_dom2"/>
</dbReference>
<dbReference type="GO" id="GO:0016787">
    <property type="term" value="F:hydrolase activity"/>
    <property type="evidence" value="ECO:0007669"/>
    <property type="project" value="UniProtKB-KW"/>
</dbReference>
<proteinExistence type="predicted"/>
<dbReference type="InterPro" id="IPR051806">
    <property type="entry name" value="HAD-like_SPP"/>
</dbReference>
<dbReference type="PANTHER" id="PTHR43481:SF4">
    <property type="entry name" value="GLYCEROL-1-PHOSPHATE PHOSPHOHYDROLASE 1-RELATED"/>
    <property type="match status" value="1"/>
</dbReference>
<protein>
    <submittedName>
        <fullName evidence="1">HAD-IA family hydrolase</fullName>
    </submittedName>
</protein>
<dbReference type="EMBL" id="JAFDVD010000017">
    <property type="protein sequence ID" value="MBM6401869.1"/>
    <property type="molecule type" value="Genomic_DNA"/>
</dbReference>
<evidence type="ECO:0000313" key="1">
    <source>
        <dbReference type="EMBL" id="MBM6401869.1"/>
    </source>
</evidence>
<gene>
    <name evidence="1" type="ORF">JQN70_15840</name>
</gene>
<reference evidence="1" key="1">
    <citation type="submission" date="2021-02" db="EMBL/GenBank/DDBJ databases">
        <title>Phycicoccus sp. MQZ13P-5T, whole genome shotgun sequence.</title>
        <authorList>
            <person name="Tuo L."/>
        </authorList>
    </citation>
    <scope>NUCLEOTIDE SEQUENCE</scope>
    <source>
        <strain evidence="1">MQZ13P-5</strain>
    </source>
</reference>
<dbReference type="PANTHER" id="PTHR43481">
    <property type="entry name" value="FRUCTOSE-1-PHOSPHATE PHOSPHATASE"/>
    <property type="match status" value="1"/>
</dbReference>
<sequence length="229" mass="24081">MSQPEPLPDALRRSFDAVLLDMDGTLLDSIAIVERSWLRWCEEYGVDPRRLVGSHGVTAENLIAGLLPEEVRVEAFARIREIESGDVEGLAVLPGALELLRALDAAGVPTAIVTSSTDDLAEARLTATRLPRPGVVVTASDVVRGKPFPDPWLLGAERLGVEPADCLVVEDAVAGLRAARAAGCGGLVAVTTTTPPDELEPVADLVTCDLTTLRVDAVDGACRVLGSDA</sequence>
<keyword evidence="2" id="KW-1185">Reference proteome</keyword>
<dbReference type="SUPFAM" id="SSF56784">
    <property type="entry name" value="HAD-like"/>
    <property type="match status" value="1"/>
</dbReference>
<dbReference type="InterPro" id="IPR006439">
    <property type="entry name" value="HAD-SF_hydro_IA"/>
</dbReference>
<dbReference type="InterPro" id="IPR023214">
    <property type="entry name" value="HAD_sf"/>
</dbReference>
<comment type="caution">
    <text evidence="1">The sequence shown here is derived from an EMBL/GenBank/DDBJ whole genome shotgun (WGS) entry which is preliminary data.</text>
</comment>
<dbReference type="Gene3D" id="3.40.50.1000">
    <property type="entry name" value="HAD superfamily/HAD-like"/>
    <property type="match status" value="1"/>
</dbReference>
<accession>A0ABS2CPR6</accession>
<dbReference type="SFLD" id="SFLDG01129">
    <property type="entry name" value="C1.5:_HAD__Beta-PGM__Phosphata"/>
    <property type="match status" value="1"/>
</dbReference>
<dbReference type="RefSeq" id="WP_204132328.1">
    <property type="nucleotide sequence ID" value="NZ_JAFDVD010000017.1"/>
</dbReference>
<organism evidence="1 2">
    <name type="scientific">Phycicoccus sonneratiae</name>
    <dbReference type="NCBI Taxonomy" id="2807628"/>
    <lineage>
        <taxon>Bacteria</taxon>
        <taxon>Bacillati</taxon>
        <taxon>Actinomycetota</taxon>
        <taxon>Actinomycetes</taxon>
        <taxon>Micrococcales</taxon>
        <taxon>Intrasporangiaceae</taxon>
        <taxon>Phycicoccus</taxon>
    </lineage>
</organism>
<dbReference type="Pfam" id="PF00702">
    <property type="entry name" value="Hydrolase"/>
    <property type="match status" value="1"/>
</dbReference>
<dbReference type="Gene3D" id="1.10.150.240">
    <property type="entry name" value="Putative phosphatase, domain 2"/>
    <property type="match status" value="1"/>
</dbReference>
<dbReference type="Proteomes" id="UP001430172">
    <property type="component" value="Unassembled WGS sequence"/>
</dbReference>
<dbReference type="NCBIfam" id="TIGR01509">
    <property type="entry name" value="HAD-SF-IA-v3"/>
    <property type="match status" value="1"/>
</dbReference>
<keyword evidence="1" id="KW-0378">Hydrolase</keyword>
<name>A0ABS2CPR6_9MICO</name>